<evidence type="ECO:0000313" key="1">
    <source>
        <dbReference type="EMBL" id="MBA8794172.1"/>
    </source>
</evidence>
<proteinExistence type="predicted"/>
<dbReference type="Gene3D" id="3.40.190.10">
    <property type="entry name" value="Periplasmic binding protein-like II"/>
    <property type="match status" value="1"/>
</dbReference>
<keyword evidence="1" id="KW-0813">Transport</keyword>
<protein>
    <submittedName>
        <fullName evidence="1">Multiple sugar transport system substrate-binding protein</fullName>
    </submittedName>
</protein>
<name>A0A7W3P5S1_9ACTN</name>
<dbReference type="AlphaFoldDB" id="A0A7W3P5S1"/>
<gene>
    <name evidence="1" type="ORF">FHX74_001777</name>
</gene>
<keyword evidence="2" id="KW-1185">Reference proteome</keyword>
<sequence>MGSQLDPGTVTYWNLFGGGDGSRMQTMEATYEKQKGPNSLQAATFAWGNPYYTKVSLATLGDAPPDVAVSHLTRQSNLAIAGLLEPITEDMLAMVGLSSSSFSPKVWEALAVNGQRYAIPIDTHPFVLYYNKDVCEKADLLDGDGNLKEIRGTDQWEAALEAAKKVTGSWGASVATVGDTATSWRWFQSLYSQQTGSTPWLGDGGRKLTYNEDLTIKTLDYIQSLTKKKLMPAITDYTGSQTLMFTGKSAFYLQGEWEITTAESIDGLKFGMVPVPTLFDQPACQGDSHTFVLPRMNRSEDQLKRALGFVKSLLDQSLTWAQGGHIPAYVPTLDSQQYKDLKPQSNYADAVNSVVYDAQAWYSGSGSNFENTVGAQFGLVQQGQATPAAALSTARDQLLVYADTKSPL</sequence>
<organism evidence="1 2">
    <name type="scientific">Microlunatus kandeliicorticis</name>
    <dbReference type="NCBI Taxonomy" id="1759536"/>
    <lineage>
        <taxon>Bacteria</taxon>
        <taxon>Bacillati</taxon>
        <taxon>Actinomycetota</taxon>
        <taxon>Actinomycetes</taxon>
        <taxon>Propionibacteriales</taxon>
        <taxon>Propionibacteriaceae</taxon>
        <taxon>Microlunatus</taxon>
    </lineage>
</organism>
<keyword evidence="1" id="KW-0762">Sugar transport</keyword>
<dbReference type="Pfam" id="PF01547">
    <property type="entry name" value="SBP_bac_1"/>
    <property type="match status" value="1"/>
</dbReference>
<dbReference type="InterPro" id="IPR006059">
    <property type="entry name" value="SBP"/>
</dbReference>
<dbReference type="SUPFAM" id="SSF53850">
    <property type="entry name" value="Periplasmic binding protein-like II"/>
    <property type="match status" value="1"/>
</dbReference>
<dbReference type="EMBL" id="JACGWT010000002">
    <property type="protein sequence ID" value="MBA8794172.1"/>
    <property type="molecule type" value="Genomic_DNA"/>
</dbReference>
<evidence type="ECO:0000313" key="2">
    <source>
        <dbReference type="Proteomes" id="UP000523079"/>
    </source>
</evidence>
<accession>A0A7W3P5S1</accession>
<reference evidence="1 2" key="1">
    <citation type="submission" date="2020-07" db="EMBL/GenBank/DDBJ databases">
        <title>Sequencing the genomes of 1000 actinobacteria strains.</title>
        <authorList>
            <person name="Klenk H.-P."/>
        </authorList>
    </citation>
    <scope>NUCLEOTIDE SEQUENCE [LARGE SCALE GENOMIC DNA]</scope>
    <source>
        <strain evidence="1 2">DSM 100723</strain>
    </source>
</reference>
<dbReference type="Proteomes" id="UP000523079">
    <property type="component" value="Unassembled WGS sequence"/>
</dbReference>
<dbReference type="InterPro" id="IPR050490">
    <property type="entry name" value="Bact_solute-bd_prot1"/>
</dbReference>
<dbReference type="PANTHER" id="PTHR43649">
    <property type="entry name" value="ARABINOSE-BINDING PROTEIN-RELATED"/>
    <property type="match status" value="1"/>
</dbReference>
<comment type="caution">
    <text evidence="1">The sequence shown here is derived from an EMBL/GenBank/DDBJ whole genome shotgun (WGS) entry which is preliminary data.</text>
</comment>
<dbReference type="PANTHER" id="PTHR43649:SF14">
    <property type="entry name" value="BLR3389 PROTEIN"/>
    <property type="match status" value="1"/>
</dbReference>